<dbReference type="EMBL" id="DS235843">
    <property type="protein sequence ID" value="EEB18304.1"/>
    <property type="molecule type" value="Genomic_DNA"/>
</dbReference>
<dbReference type="HOGENOM" id="CLU_071695_0_0_1"/>
<dbReference type="InterPro" id="IPR055414">
    <property type="entry name" value="LRR_R13L4/SHOC2-like"/>
</dbReference>
<dbReference type="SUPFAM" id="SSF52058">
    <property type="entry name" value="L domain-like"/>
    <property type="match status" value="1"/>
</dbReference>
<dbReference type="RefSeq" id="XP_002431042.1">
    <property type="nucleotide sequence ID" value="XM_002430997.1"/>
</dbReference>
<dbReference type="GeneID" id="8233024"/>
<dbReference type="EMBL" id="AAZO01006199">
    <property type="status" value="NOT_ANNOTATED_CDS"/>
    <property type="molecule type" value="Genomic_DNA"/>
</dbReference>
<dbReference type="CTD" id="8233024"/>
<dbReference type="InterPro" id="IPR050216">
    <property type="entry name" value="LRR_domain-containing"/>
</dbReference>
<protein>
    <submittedName>
        <fullName evidence="4">Leucine-rich repeat-containing protein, putative</fullName>
    </submittedName>
</protein>
<dbReference type="KEGG" id="phu:Phum_PHUM509290"/>
<dbReference type="InterPro" id="IPR003591">
    <property type="entry name" value="Leu-rich_rpt_typical-subtyp"/>
</dbReference>
<dbReference type="STRING" id="121224.E0VY48"/>
<dbReference type="Gene3D" id="3.80.10.10">
    <property type="entry name" value="Ribonuclease Inhibitor"/>
    <property type="match status" value="2"/>
</dbReference>
<keyword evidence="6" id="KW-1185">Reference proteome</keyword>
<evidence type="ECO:0000313" key="6">
    <source>
        <dbReference type="Proteomes" id="UP000009046"/>
    </source>
</evidence>
<dbReference type="Proteomes" id="UP000009046">
    <property type="component" value="Unassembled WGS sequence"/>
</dbReference>
<evidence type="ECO:0000313" key="5">
    <source>
        <dbReference type="EnsemblMetazoa" id="PHUM509290-PA"/>
    </source>
</evidence>
<evidence type="ECO:0000313" key="4">
    <source>
        <dbReference type="EMBL" id="EEB18304.1"/>
    </source>
</evidence>
<dbReference type="InterPro" id="IPR001611">
    <property type="entry name" value="Leu-rich_rpt"/>
</dbReference>
<reference evidence="4" key="1">
    <citation type="submission" date="2007-04" db="EMBL/GenBank/DDBJ databases">
        <title>Annotation of Pediculus humanus corporis strain USDA.</title>
        <authorList>
            <person name="Kirkness E."/>
            <person name="Hannick L."/>
            <person name="Hass B."/>
            <person name="Bruggner R."/>
            <person name="Lawson D."/>
            <person name="Bidwell S."/>
            <person name="Joardar V."/>
            <person name="Caler E."/>
            <person name="Walenz B."/>
            <person name="Inman J."/>
            <person name="Schobel S."/>
            <person name="Galinsky K."/>
            <person name="Amedeo P."/>
            <person name="Strausberg R."/>
        </authorList>
    </citation>
    <scope>NUCLEOTIDE SEQUENCE</scope>
    <source>
        <strain evidence="4">USDA</strain>
    </source>
</reference>
<gene>
    <name evidence="5" type="primary">8233024</name>
    <name evidence="4" type="ORF">Phum_PHUM509290</name>
</gene>
<dbReference type="GO" id="GO:0005737">
    <property type="term" value="C:cytoplasm"/>
    <property type="evidence" value="ECO:0007669"/>
    <property type="project" value="TreeGrafter"/>
</dbReference>
<evidence type="ECO:0000256" key="1">
    <source>
        <dbReference type="ARBA" id="ARBA00022614"/>
    </source>
</evidence>
<dbReference type="InterPro" id="IPR032675">
    <property type="entry name" value="LRR_dom_sf"/>
</dbReference>
<dbReference type="PANTHER" id="PTHR48051:SF54">
    <property type="entry name" value="LEUCINE-RICH REPEAT-CONTAINING PROTEIN"/>
    <property type="match status" value="1"/>
</dbReference>
<dbReference type="PANTHER" id="PTHR48051">
    <property type="match status" value="1"/>
</dbReference>
<dbReference type="SMART" id="SM00369">
    <property type="entry name" value="LRR_TYP"/>
    <property type="match status" value="5"/>
</dbReference>
<feature type="domain" description="Disease resistance R13L4/SHOC-2-like LRR" evidence="3">
    <location>
        <begin position="87"/>
        <end position="219"/>
    </location>
</feature>
<dbReference type="Pfam" id="PF23598">
    <property type="entry name" value="LRR_14"/>
    <property type="match status" value="1"/>
</dbReference>
<reference evidence="4" key="2">
    <citation type="submission" date="2007-04" db="EMBL/GenBank/DDBJ databases">
        <title>The genome of the human body louse.</title>
        <authorList>
            <consortium name="The Human Body Louse Genome Consortium"/>
            <person name="Kirkness E."/>
            <person name="Walenz B."/>
            <person name="Hass B."/>
            <person name="Bruggner R."/>
            <person name="Strausberg R."/>
        </authorList>
    </citation>
    <scope>NUCLEOTIDE SEQUENCE</scope>
    <source>
        <strain evidence="4">USDA</strain>
    </source>
</reference>
<dbReference type="InParanoid" id="E0VY48"/>
<dbReference type="eggNOG" id="KOG0619">
    <property type="taxonomic scope" value="Eukaryota"/>
</dbReference>
<sequence>MTSFYNFIRENLVLATIELAALNKKSTLNLNDSEINELPLSLLKIKNLTKLYLKNNKLKSLPHEFVHLKYLKILAMDYNLLYSVPPEIGKLYDLACLNLSYNKLNYLIPEIGKLNKLQVLWLNHTNLKYIPPEIGNCTLLDTFGAREENLLTCIPNEIEGLENLRHLNLSHNPFEKFPDLKDLNNLKFVFLNHNYITDIDLDVLEKMNYVKEINVTGNPINSKMNYYHVKNLKMDAANTDLYSFNDDDDTSESDYDWDELKIYNWMKLVKNI</sequence>
<proteinExistence type="predicted"/>
<dbReference type="OMA" id="YILANCE"/>
<keyword evidence="2" id="KW-0677">Repeat</keyword>
<dbReference type="VEuPathDB" id="VectorBase:PHUM509290"/>
<accession>E0VY48</accession>
<reference evidence="5" key="3">
    <citation type="submission" date="2021-02" db="UniProtKB">
        <authorList>
            <consortium name="EnsemblMetazoa"/>
        </authorList>
    </citation>
    <scope>IDENTIFICATION</scope>
    <source>
        <strain evidence="5">USDA</strain>
    </source>
</reference>
<dbReference type="OrthoDB" id="1394818at2759"/>
<name>E0VY48_PEDHC</name>
<dbReference type="EnsemblMetazoa" id="PHUM509290-RA">
    <property type="protein sequence ID" value="PHUM509290-PA"/>
    <property type="gene ID" value="PHUM509290"/>
</dbReference>
<dbReference type="AlphaFoldDB" id="E0VY48"/>
<dbReference type="PROSITE" id="PS51450">
    <property type="entry name" value="LRR"/>
    <property type="match status" value="2"/>
</dbReference>
<organism>
    <name type="scientific">Pediculus humanus subsp. corporis</name>
    <name type="common">Body louse</name>
    <dbReference type="NCBI Taxonomy" id="121224"/>
    <lineage>
        <taxon>Eukaryota</taxon>
        <taxon>Metazoa</taxon>
        <taxon>Ecdysozoa</taxon>
        <taxon>Arthropoda</taxon>
        <taxon>Hexapoda</taxon>
        <taxon>Insecta</taxon>
        <taxon>Pterygota</taxon>
        <taxon>Neoptera</taxon>
        <taxon>Paraneoptera</taxon>
        <taxon>Psocodea</taxon>
        <taxon>Troctomorpha</taxon>
        <taxon>Phthiraptera</taxon>
        <taxon>Anoplura</taxon>
        <taxon>Pediculidae</taxon>
        <taxon>Pediculus</taxon>
    </lineage>
</organism>
<keyword evidence="1" id="KW-0433">Leucine-rich repeat</keyword>
<dbReference type="Pfam" id="PF13855">
    <property type="entry name" value="LRR_8"/>
    <property type="match status" value="1"/>
</dbReference>
<evidence type="ECO:0000256" key="2">
    <source>
        <dbReference type="ARBA" id="ARBA00022737"/>
    </source>
</evidence>
<evidence type="ECO:0000259" key="3">
    <source>
        <dbReference type="Pfam" id="PF23598"/>
    </source>
</evidence>